<dbReference type="SUPFAM" id="SSF53271">
    <property type="entry name" value="PRTase-like"/>
    <property type="match status" value="1"/>
</dbReference>
<dbReference type="CDD" id="cd06223">
    <property type="entry name" value="PRTases_typeI"/>
    <property type="match status" value="1"/>
</dbReference>
<name>A0A1H7Q5Q0_9GAMM</name>
<evidence type="ECO:0000259" key="3">
    <source>
        <dbReference type="Pfam" id="PF00156"/>
    </source>
</evidence>
<reference evidence="6" key="1">
    <citation type="submission" date="2016-10" db="EMBL/GenBank/DDBJ databases">
        <authorList>
            <person name="Varghese N."/>
            <person name="Submissions S."/>
        </authorList>
    </citation>
    <scope>NUCLEOTIDE SEQUENCE [LARGE SCALE GENOMIC DNA]</scope>
    <source>
        <strain evidence="6">DSM 241</strain>
    </source>
</reference>
<evidence type="ECO:0000313" key="5">
    <source>
        <dbReference type="EMBL" id="SEL42815.1"/>
    </source>
</evidence>
<evidence type="ECO:0000259" key="4">
    <source>
        <dbReference type="Pfam" id="PF18912"/>
    </source>
</evidence>
<feature type="domain" description="Double zinc ribbon" evidence="4">
    <location>
        <begin position="17"/>
        <end position="71"/>
    </location>
</feature>
<protein>
    <submittedName>
        <fullName evidence="5">ComF family protein</fullName>
    </submittedName>
</protein>
<evidence type="ECO:0000313" key="6">
    <source>
        <dbReference type="Proteomes" id="UP000199256"/>
    </source>
</evidence>
<dbReference type="InterPro" id="IPR044005">
    <property type="entry name" value="DZR_2"/>
</dbReference>
<dbReference type="Pfam" id="PF00156">
    <property type="entry name" value="Pribosyltran"/>
    <property type="match status" value="1"/>
</dbReference>
<accession>A0A1H7Q5Q0</accession>
<gene>
    <name evidence="5" type="ORF">SAMN05444515_11624</name>
</gene>
<dbReference type="PANTHER" id="PTHR47505">
    <property type="entry name" value="DNA UTILIZATION PROTEIN YHGH"/>
    <property type="match status" value="1"/>
</dbReference>
<feature type="domain" description="Phosphoribosyltransferase" evidence="3">
    <location>
        <begin position="145"/>
        <end position="240"/>
    </location>
</feature>
<dbReference type="PANTHER" id="PTHR47505:SF1">
    <property type="entry name" value="DNA UTILIZATION PROTEIN YHGH"/>
    <property type="match status" value="1"/>
</dbReference>
<dbReference type="InterPro" id="IPR051910">
    <property type="entry name" value="ComF/GntX_DNA_util-trans"/>
</dbReference>
<dbReference type="STRING" id="1396821.SAMN05444515_11624"/>
<feature type="region of interest" description="Disordered" evidence="2">
    <location>
        <begin position="238"/>
        <end position="268"/>
    </location>
</feature>
<evidence type="ECO:0000256" key="1">
    <source>
        <dbReference type="ARBA" id="ARBA00008007"/>
    </source>
</evidence>
<dbReference type="EMBL" id="FOAA01000016">
    <property type="protein sequence ID" value="SEL42815.1"/>
    <property type="molecule type" value="Genomic_DNA"/>
</dbReference>
<dbReference type="Pfam" id="PF18912">
    <property type="entry name" value="DZR_2"/>
    <property type="match status" value="1"/>
</dbReference>
<dbReference type="Proteomes" id="UP000199256">
    <property type="component" value="Unassembled WGS sequence"/>
</dbReference>
<comment type="similarity">
    <text evidence="1">Belongs to the ComF/GntX family.</text>
</comment>
<organism evidence="5 6">
    <name type="scientific">Ectothiorhodospira marina</name>
    <dbReference type="NCBI Taxonomy" id="1396821"/>
    <lineage>
        <taxon>Bacteria</taxon>
        <taxon>Pseudomonadati</taxon>
        <taxon>Pseudomonadota</taxon>
        <taxon>Gammaproteobacteria</taxon>
        <taxon>Chromatiales</taxon>
        <taxon>Ectothiorhodospiraceae</taxon>
        <taxon>Ectothiorhodospira</taxon>
    </lineage>
</organism>
<dbReference type="InterPro" id="IPR000836">
    <property type="entry name" value="PRTase_dom"/>
</dbReference>
<dbReference type="Gene3D" id="3.40.50.2020">
    <property type="match status" value="1"/>
</dbReference>
<sequence length="268" mass="29402">MNRLMAGARRLGAAWIERIYPPVCLLCGAPGHEGMDLCGPCAAELPRPSGPCPRCGLPLMGDASHLCGHCLSHPPAFDRTWAALTYVWPVDDLVGRFKFQGRLNQGRLLGELMARELGPRVTRPDCVIPVPLHAHRLRERGFNQALELARPLSRALNCPLEILAVRRVRATPPQQTLSAKHRQRNLRGAFHVAEGFAPAHVALVDDVMTTGSTLDELAGVLKTRGVQRVDVWVLARVPDPARGHPEPDNPVQSRQTPPPRTSCCSKRP</sequence>
<evidence type="ECO:0000256" key="2">
    <source>
        <dbReference type="SAM" id="MobiDB-lite"/>
    </source>
</evidence>
<dbReference type="AlphaFoldDB" id="A0A1H7Q5Q0"/>
<dbReference type="InterPro" id="IPR029057">
    <property type="entry name" value="PRTase-like"/>
</dbReference>
<proteinExistence type="inferred from homology"/>
<keyword evidence="6" id="KW-1185">Reference proteome</keyword>